<keyword evidence="2" id="KW-1185">Reference proteome</keyword>
<name>A0AAN1WKE9_9GAMM</name>
<proteinExistence type="predicted"/>
<dbReference type="PROSITE" id="PS00018">
    <property type="entry name" value="EF_HAND_1"/>
    <property type="match status" value="1"/>
</dbReference>
<sequence>MIVWNIKVLKSSKTIDWLMAILLLCSFMPLQGVCAIINTQVADVTTKSFSVAWLADRAALGASLHVYRDQSGAIEELNVVQRYVGSSGGDSLIDGIAAISVTGLDPDTTYFYRLDVNFLSGLESFPQVTPLPSVKTQVGREFSDMFGQPIVNDILIGRFNYSPESTPGAGSILLIEIPSVSNYPLSAIAVYKGGEISLAQINLNNLFNKTGVNSFLYGEGGVKVREWRGYQQCGDGQLQQRTYYKKLNDNRLLASLHETDALTGCSMLDLDCSGFVDVADVNVLNAHEGAEVGGCGFYAPYDLVPDGVIDAADKQLILNAIE</sequence>
<dbReference type="InterPro" id="IPR018247">
    <property type="entry name" value="EF_Hand_1_Ca_BS"/>
</dbReference>
<gene>
    <name evidence="1" type="ORF">MARGE09_P3418</name>
</gene>
<dbReference type="GO" id="GO:0000272">
    <property type="term" value="P:polysaccharide catabolic process"/>
    <property type="evidence" value="ECO:0007669"/>
    <property type="project" value="InterPro"/>
</dbReference>
<dbReference type="KEGG" id="marq:MARGE09_P3418"/>
<evidence type="ECO:0000313" key="2">
    <source>
        <dbReference type="Proteomes" id="UP001320119"/>
    </source>
</evidence>
<dbReference type="AlphaFoldDB" id="A0AAN1WKE9"/>
<reference evidence="1 2" key="1">
    <citation type="journal article" date="2022" name="IScience">
        <title>An ultrasensitive nanofiber-based assay for enzymatic hydrolysis and deep-sea microbial degradation of cellulose.</title>
        <authorList>
            <person name="Tsudome M."/>
            <person name="Tachioka M."/>
            <person name="Miyazaki M."/>
            <person name="Uchimura K."/>
            <person name="Tsuda M."/>
            <person name="Takaki Y."/>
            <person name="Deguchi S."/>
        </authorList>
    </citation>
    <scope>NUCLEOTIDE SEQUENCE [LARGE SCALE GENOMIC DNA]</scope>
    <source>
        <strain evidence="1 2">GE09</strain>
    </source>
</reference>
<dbReference type="InterPro" id="IPR036439">
    <property type="entry name" value="Dockerin_dom_sf"/>
</dbReference>
<organism evidence="1 2">
    <name type="scientific">Marinagarivorans cellulosilyticus</name>
    <dbReference type="NCBI Taxonomy" id="2721545"/>
    <lineage>
        <taxon>Bacteria</taxon>
        <taxon>Pseudomonadati</taxon>
        <taxon>Pseudomonadota</taxon>
        <taxon>Gammaproteobacteria</taxon>
        <taxon>Cellvibrionales</taxon>
        <taxon>Cellvibrionaceae</taxon>
        <taxon>Marinagarivorans</taxon>
    </lineage>
</organism>
<accession>A0AAN1WKE9</accession>
<dbReference type="Gene3D" id="1.10.1330.10">
    <property type="entry name" value="Dockerin domain"/>
    <property type="match status" value="1"/>
</dbReference>
<protein>
    <submittedName>
        <fullName evidence="1">Uncharacterized protein</fullName>
    </submittedName>
</protein>
<dbReference type="EMBL" id="AP023086">
    <property type="protein sequence ID" value="BCD99217.1"/>
    <property type="molecule type" value="Genomic_DNA"/>
</dbReference>
<evidence type="ECO:0000313" key="1">
    <source>
        <dbReference type="EMBL" id="BCD99217.1"/>
    </source>
</evidence>
<dbReference type="Proteomes" id="UP001320119">
    <property type="component" value="Chromosome"/>
</dbReference>